<evidence type="ECO:0000313" key="1">
    <source>
        <dbReference type="EMBL" id="VDP30005.1"/>
    </source>
</evidence>
<dbReference type="GO" id="GO:0036374">
    <property type="term" value="F:glutathione hydrolase activity"/>
    <property type="evidence" value="ECO:0007669"/>
    <property type="project" value="InterPro"/>
</dbReference>
<dbReference type="PANTHER" id="PTHR11686:SF9">
    <property type="entry name" value="RE13973P"/>
    <property type="match status" value="1"/>
</dbReference>
<protein>
    <submittedName>
        <fullName evidence="3">Gamma-glutamyltranspeptidase 1</fullName>
    </submittedName>
</protein>
<evidence type="ECO:0000313" key="3">
    <source>
        <dbReference type="WBParaSite" id="SBAD_0001058901-mRNA-1"/>
    </source>
</evidence>
<dbReference type="AlphaFoldDB" id="A0A183J2X7"/>
<name>A0A183J2X7_9BILA</name>
<dbReference type="WBParaSite" id="SBAD_0001058901-mRNA-1">
    <property type="protein sequence ID" value="SBAD_0001058901-mRNA-1"/>
    <property type="gene ID" value="SBAD_0001058901"/>
</dbReference>
<reference evidence="1 2" key="2">
    <citation type="submission" date="2018-11" db="EMBL/GenBank/DDBJ databases">
        <authorList>
            <consortium name="Pathogen Informatics"/>
        </authorList>
    </citation>
    <scope>NUCLEOTIDE SEQUENCE [LARGE SCALE GENOMIC DNA]</scope>
</reference>
<dbReference type="InterPro" id="IPR029055">
    <property type="entry name" value="Ntn_hydrolases_N"/>
</dbReference>
<keyword evidence="2" id="KW-1185">Reference proteome</keyword>
<dbReference type="GO" id="GO:0005886">
    <property type="term" value="C:plasma membrane"/>
    <property type="evidence" value="ECO:0007669"/>
    <property type="project" value="TreeGrafter"/>
</dbReference>
<dbReference type="SUPFAM" id="SSF56235">
    <property type="entry name" value="N-terminal nucleophile aminohydrolases (Ntn hydrolases)"/>
    <property type="match status" value="1"/>
</dbReference>
<dbReference type="InterPro" id="IPR000101">
    <property type="entry name" value="GGT_peptidase"/>
</dbReference>
<organism evidence="3">
    <name type="scientific">Soboliphyme baturini</name>
    <dbReference type="NCBI Taxonomy" id="241478"/>
    <lineage>
        <taxon>Eukaryota</taxon>
        <taxon>Metazoa</taxon>
        <taxon>Ecdysozoa</taxon>
        <taxon>Nematoda</taxon>
        <taxon>Enoplea</taxon>
        <taxon>Dorylaimia</taxon>
        <taxon>Dioctophymatida</taxon>
        <taxon>Dioctophymatoidea</taxon>
        <taxon>Soboliphymatidae</taxon>
        <taxon>Soboliphyme</taxon>
    </lineage>
</organism>
<proteinExistence type="predicted"/>
<dbReference type="EMBL" id="UZAM01013784">
    <property type="protein sequence ID" value="VDP30005.1"/>
    <property type="molecule type" value="Genomic_DNA"/>
</dbReference>
<accession>A0A183J2X7</accession>
<dbReference type="GO" id="GO:0006751">
    <property type="term" value="P:glutathione catabolic process"/>
    <property type="evidence" value="ECO:0007669"/>
    <property type="project" value="InterPro"/>
</dbReference>
<dbReference type="Proteomes" id="UP000270296">
    <property type="component" value="Unassembled WGS sequence"/>
</dbReference>
<dbReference type="PANTHER" id="PTHR11686">
    <property type="entry name" value="GAMMA GLUTAMYL TRANSPEPTIDASE"/>
    <property type="match status" value="1"/>
</dbReference>
<reference evidence="3" key="1">
    <citation type="submission" date="2016-06" db="UniProtKB">
        <authorList>
            <consortium name="WormBaseParasite"/>
        </authorList>
    </citation>
    <scope>IDENTIFICATION</scope>
</reference>
<dbReference type="PRINTS" id="PR01210">
    <property type="entry name" value="GGTRANSPTASE"/>
</dbReference>
<dbReference type="Gene3D" id="3.60.20.40">
    <property type="match status" value="1"/>
</dbReference>
<sequence length="337" mass="37917">MLVHDHVSGISVSVNFTPIYGNSLASLLGGNEAKLSSLASPDHLYGIWEFHRWYGRLAWQDIVQPSIDLASGGFSSHYWNEYFGLGRTNVEREAGNGTVVLKQMELADVLRRVSVNEFRVLTHSLRISVALDRVFKYMEGEDESLKPLPVRDFLLYYSQILVNICGTEENATSSTMSSSPDLEKQAVNYLCLKRDYIEHKVSHISVIDSQEMLVSFTSGHLVEPKDFTKSKSGYIVKDQLFYSKDGLNNGVANDFYVHAIVYHPGKPCDIRMAIGSDHGLRSTSAMVMAILQVLLNNATLTEALAFPKLYFKEGTIYVEDFDDAEYFVSMLQKKLKI</sequence>
<evidence type="ECO:0000313" key="2">
    <source>
        <dbReference type="Proteomes" id="UP000270296"/>
    </source>
</evidence>
<dbReference type="OrthoDB" id="1081007at2759"/>
<dbReference type="InterPro" id="IPR043137">
    <property type="entry name" value="GGT_ssub_C"/>
</dbReference>
<gene>
    <name evidence="1" type="ORF">SBAD_LOCUS10225</name>
</gene>